<comment type="caution">
    <text evidence="1">The sequence shown here is derived from an EMBL/GenBank/DDBJ whole genome shotgun (WGS) entry which is preliminary data.</text>
</comment>
<dbReference type="EMBL" id="LOKL01000101">
    <property type="protein sequence ID" value="MBZ3923809.1"/>
    <property type="molecule type" value="Genomic_DNA"/>
</dbReference>
<sequence length="92" mass="10066">MILRKVIKSVGLEPVPDLHNWHKWWSAKLDAAALMVGSVAVAYSQLPDDWRTALPSWSLTALAGIGLVIKSASLILRGAKQPELQPKRPADD</sequence>
<dbReference type="InterPro" id="IPR057700">
    <property type="entry name" value="DUF7940"/>
</dbReference>
<dbReference type="AlphaFoldDB" id="A0AAW4RI41"/>
<proteinExistence type="predicted"/>
<dbReference type="Pfam" id="PF25612">
    <property type="entry name" value="DUF7940"/>
    <property type="match status" value="1"/>
</dbReference>
<evidence type="ECO:0000313" key="2">
    <source>
        <dbReference type="Proteomes" id="UP000825388"/>
    </source>
</evidence>
<protein>
    <recommendedName>
        <fullName evidence="3">Holin</fullName>
    </recommendedName>
</protein>
<reference evidence="1" key="1">
    <citation type="submission" date="2015-12" db="EMBL/GenBank/DDBJ databases">
        <authorList>
            <person name="Bansal K."/>
            <person name="Midha S."/>
            <person name="Patil P.B."/>
        </authorList>
    </citation>
    <scope>NUCLEOTIDE SEQUENCE</scope>
    <source>
        <strain evidence="1">LMG867</strain>
    </source>
</reference>
<accession>A0AAW4RI41</accession>
<organism evidence="1 2">
    <name type="scientific">Xanthomonas citri pv. sesbaniae</name>
    <dbReference type="NCBI Taxonomy" id="473425"/>
    <lineage>
        <taxon>Bacteria</taxon>
        <taxon>Pseudomonadati</taxon>
        <taxon>Pseudomonadota</taxon>
        <taxon>Gammaproteobacteria</taxon>
        <taxon>Lysobacterales</taxon>
        <taxon>Lysobacteraceae</taxon>
        <taxon>Xanthomonas</taxon>
    </lineage>
</organism>
<dbReference type="Proteomes" id="UP000825388">
    <property type="component" value="Unassembled WGS sequence"/>
</dbReference>
<dbReference type="RefSeq" id="WP_089112606.1">
    <property type="nucleotide sequence ID" value="NZ_LOKL01000101.1"/>
</dbReference>
<gene>
    <name evidence="1" type="ORF">Xseb_07710</name>
</gene>
<evidence type="ECO:0008006" key="3">
    <source>
        <dbReference type="Google" id="ProtNLM"/>
    </source>
</evidence>
<name>A0AAW4RI41_XANCI</name>
<evidence type="ECO:0000313" key="1">
    <source>
        <dbReference type="EMBL" id="MBZ3923809.1"/>
    </source>
</evidence>